<dbReference type="OrthoDB" id="413313at2759"/>
<gene>
    <name evidence="1" type="ORF">Ocin01_07416</name>
</gene>
<sequence>MRLLIEATNHAVKSINQILSKYPQCPALSLASITGAKAVKGLAEEKLEQYQILFGTKPNNASFEATMSRGNTNEWSVSGTIDRTNLYGNQSYCVDDREAKLYCYCAN</sequence>
<dbReference type="InterPro" id="IPR004245">
    <property type="entry name" value="DUF229"/>
</dbReference>
<reference evidence="1 2" key="1">
    <citation type="journal article" date="2016" name="Genome Biol. Evol.">
        <title>Gene Family Evolution Reflects Adaptation to Soil Environmental Stressors in the Genome of the Collembolan Orchesella cincta.</title>
        <authorList>
            <person name="Faddeeva-Vakhrusheva A."/>
            <person name="Derks M.F."/>
            <person name="Anvar S.Y."/>
            <person name="Agamennone V."/>
            <person name="Suring W."/>
            <person name="Smit S."/>
            <person name="van Straalen N.M."/>
            <person name="Roelofs D."/>
        </authorList>
    </citation>
    <scope>NUCLEOTIDE SEQUENCE [LARGE SCALE GENOMIC DNA]</scope>
    <source>
        <tissue evidence="1">Mixed pool</tissue>
    </source>
</reference>
<dbReference type="Proteomes" id="UP000094527">
    <property type="component" value="Unassembled WGS sequence"/>
</dbReference>
<dbReference type="EMBL" id="LJIJ01000290">
    <property type="protein sequence ID" value="ODM99254.1"/>
    <property type="molecule type" value="Genomic_DNA"/>
</dbReference>
<dbReference type="STRING" id="48709.A0A1D2N2H6"/>
<name>A0A1D2N2H6_ORCCI</name>
<proteinExistence type="predicted"/>
<protein>
    <submittedName>
        <fullName evidence="1">Uncharacterized protein</fullName>
    </submittedName>
</protein>
<dbReference type="PANTHER" id="PTHR10974">
    <property type="entry name" value="FI08016P-RELATED"/>
    <property type="match status" value="1"/>
</dbReference>
<evidence type="ECO:0000313" key="1">
    <source>
        <dbReference type="EMBL" id="ODM99254.1"/>
    </source>
</evidence>
<dbReference type="GO" id="GO:0005615">
    <property type="term" value="C:extracellular space"/>
    <property type="evidence" value="ECO:0007669"/>
    <property type="project" value="TreeGrafter"/>
</dbReference>
<organism evidence="1 2">
    <name type="scientific">Orchesella cincta</name>
    <name type="common">Springtail</name>
    <name type="synonym">Podura cincta</name>
    <dbReference type="NCBI Taxonomy" id="48709"/>
    <lineage>
        <taxon>Eukaryota</taxon>
        <taxon>Metazoa</taxon>
        <taxon>Ecdysozoa</taxon>
        <taxon>Arthropoda</taxon>
        <taxon>Hexapoda</taxon>
        <taxon>Collembola</taxon>
        <taxon>Entomobryomorpha</taxon>
        <taxon>Entomobryoidea</taxon>
        <taxon>Orchesellidae</taxon>
        <taxon>Orchesellinae</taxon>
        <taxon>Orchesella</taxon>
    </lineage>
</organism>
<dbReference type="AlphaFoldDB" id="A0A1D2N2H6"/>
<comment type="caution">
    <text evidence="1">The sequence shown here is derived from an EMBL/GenBank/DDBJ whole genome shotgun (WGS) entry which is preliminary data.</text>
</comment>
<accession>A0A1D2N2H6</accession>
<dbReference type="PANTHER" id="PTHR10974:SF1">
    <property type="entry name" value="FI08016P-RELATED"/>
    <property type="match status" value="1"/>
</dbReference>
<evidence type="ECO:0000313" key="2">
    <source>
        <dbReference type="Proteomes" id="UP000094527"/>
    </source>
</evidence>
<keyword evidence="2" id="KW-1185">Reference proteome</keyword>